<name>B0DC89_LACBS</name>
<reference evidence="1 2" key="1">
    <citation type="journal article" date="2008" name="Nature">
        <title>The genome of Laccaria bicolor provides insights into mycorrhizal symbiosis.</title>
        <authorList>
            <person name="Martin F."/>
            <person name="Aerts A."/>
            <person name="Ahren D."/>
            <person name="Brun A."/>
            <person name="Danchin E.G.J."/>
            <person name="Duchaussoy F."/>
            <person name="Gibon J."/>
            <person name="Kohler A."/>
            <person name="Lindquist E."/>
            <person name="Pereda V."/>
            <person name="Salamov A."/>
            <person name="Shapiro H.J."/>
            <person name="Wuyts J."/>
            <person name="Blaudez D."/>
            <person name="Buee M."/>
            <person name="Brokstein P."/>
            <person name="Canbaeck B."/>
            <person name="Cohen D."/>
            <person name="Courty P.E."/>
            <person name="Coutinho P.M."/>
            <person name="Delaruelle C."/>
            <person name="Detter J.C."/>
            <person name="Deveau A."/>
            <person name="DiFazio S."/>
            <person name="Duplessis S."/>
            <person name="Fraissinet-Tachet L."/>
            <person name="Lucic E."/>
            <person name="Frey-Klett P."/>
            <person name="Fourrey C."/>
            <person name="Feussner I."/>
            <person name="Gay G."/>
            <person name="Grimwood J."/>
            <person name="Hoegger P.J."/>
            <person name="Jain P."/>
            <person name="Kilaru S."/>
            <person name="Labbe J."/>
            <person name="Lin Y.C."/>
            <person name="Legue V."/>
            <person name="Le Tacon F."/>
            <person name="Marmeisse R."/>
            <person name="Melayah D."/>
            <person name="Montanini B."/>
            <person name="Muratet M."/>
            <person name="Nehls U."/>
            <person name="Niculita-Hirzel H."/>
            <person name="Oudot-Le Secq M.P."/>
            <person name="Peter M."/>
            <person name="Quesneville H."/>
            <person name="Rajashekar B."/>
            <person name="Reich M."/>
            <person name="Rouhier N."/>
            <person name="Schmutz J."/>
            <person name="Yin T."/>
            <person name="Chalot M."/>
            <person name="Henrissat B."/>
            <person name="Kuees U."/>
            <person name="Lucas S."/>
            <person name="Van de Peer Y."/>
            <person name="Podila G.K."/>
            <person name="Polle A."/>
            <person name="Pukkila P.J."/>
            <person name="Richardson P.M."/>
            <person name="Rouze P."/>
            <person name="Sanders I.R."/>
            <person name="Stajich J.E."/>
            <person name="Tunlid A."/>
            <person name="Tuskan G."/>
            <person name="Grigoriev I.V."/>
        </authorList>
    </citation>
    <scope>NUCLEOTIDE SEQUENCE [LARGE SCALE GENOMIC DNA]</scope>
    <source>
        <strain evidence="2">S238N-H82 / ATCC MYA-4686</strain>
    </source>
</reference>
<dbReference type="KEGG" id="lbc:LACBIDRAFT_327607"/>
<keyword evidence="2" id="KW-1185">Reference proteome</keyword>
<sequence>MVKRNGRCSIYDGVPTLPDECQLGTSKRRYRLCVLDRRARGMVLLEIDKAYPEHERLLGEHRWIEFLKNPRADEKERISQISYCLYDTGRAAQKDGWKRIHVESHWFKDWSPNNGVSVKFVVYVRLL</sequence>
<evidence type="ECO:0000313" key="2">
    <source>
        <dbReference type="Proteomes" id="UP000001194"/>
    </source>
</evidence>
<dbReference type="InParanoid" id="B0DC89"/>
<dbReference type="Proteomes" id="UP000001194">
    <property type="component" value="Unassembled WGS sequence"/>
</dbReference>
<dbReference type="RefSeq" id="XP_001881644.1">
    <property type="nucleotide sequence ID" value="XM_001881609.1"/>
</dbReference>
<dbReference type="HOGENOM" id="CLU_1970923_0_0_1"/>
<dbReference type="AlphaFoldDB" id="B0DC89"/>
<dbReference type="EMBL" id="DS547103">
    <property type="protein sequence ID" value="EDR07855.1"/>
    <property type="molecule type" value="Genomic_DNA"/>
</dbReference>
<evidence type="ECO:0000313" key="1">
    <source>
        <dbReference type="EMBL" id="EDR07855.1"/>
    </source>
</evidence>
<dbReference type="GeneID" id="6077341"/>
<organism evidence="2">
    <name type="scientific">Laccaria bicolor (strain S238N-H82 / ATCC MYA-4686)</name>
    <name type="common">Bicoloured deceiver</name>
    <name type="synonym">Laccaria laccata var. bicolor</name>
    <dbReference type="NCBI Taxonomy" id="486041"/>
    <lineage>
        <taxon>Eukaryota</taxon>
        <taxon>Fungi</taxon>
        <taxon>Dikarya</taxon>
        <taxon>Basidiomycota</taxon>
        <taxon>Agaricomycotina</taxon>
        <taxon>Agaricomycetes</taxon>
        <taxon>Agaricomycetidae</taxon>
        <taxon>Agaricales</taxon>
        <taxon>Agaricineae</taxon>
        <taxon>Hydnangiaceae</taxon>
        <taxon>Laccaria</taxon>
    </lineage>
</organism>
<gene>
    <name evidence="1" type="ORF">LACBIDRAFT_327607</name>
</gene>
<protein>
    <submittedName>
        <fullName evidence="1">Predicted protein</fullName>
    </submittedName>
</protein>
<accession>B0DC89</accession>
<proteinExistence type="predicted"/>
<dbReference type="OrthoDB" id="3243413at2759"/>